<dbReference type="Gene3D" id="1.20.1560.10">
    <property type="entry name" value="ABC transporter type 1, transmembrane domain"/>
    <property type="match status" value="1"/>
</dbReference>
<dbReference type="EMBL" id="UOEK01000542">
    <property type="protein sequence ID" value="VAW09259.1"/>
    <property type="molecule type" value="Genomic_DNA"/>
</dbReference>
<reference evidence="10" key="1">
    <citation type="submission" date="2018-06" db="EMBL/GenBank/DDBJ databases">
        <authorList>
            <person name="Zhirakovskaya E."/>
        </authorList>
    </citation>
    <scope>NUCLEOTIDE SEQUENCE</scope>
</reference>
<keyword evidence="4 10" id="KW-0067">ATP-binding</keyword>
<dbReference type="PANTHER" id="PTHR43394:SF1">
    <property type="entry name" value="ATP-BINDING CASSETTE SUB-FAMILY B MEMBER 10, MITOCHONDRIAL"/>
    <property type="match status" value="1"/>
</dbReference>
<dbReference type="PANTHER" id="PTHR43394">
    <property type="entry name" value="ATP-DEPENDENT PERMEASE MDL1, MITOCHONDRIAL"/>
    <property type="match status" value="1"/>
</dbReference>
<keyword evidence="2 7" id="KW-0812">Transmembrane</keyword>
<protein>
    <submittedName>
        <fullName evidence="10">Efflux ABC transporter, permease/ATP-binding protein</fullName>
    </submittedName>
</protein>
<proteinExistence type="predicted"/>
<dbReference type="PROSITE" id="PS50929">
    <property type="entry name" value="ABC_TM1F"/>
    <property type="match status" value="1"/>
</dbReference>
<dbReference type="Pfam" id="PF00005">
    <property type="entry name" value="ABC_tran"/>
    <property type="match status" value="1"/>
</dbReference>
<dbReference type="InterPro" id="IPR011527">
    <property type="entry name" value="ABC1_TM_dom"/>
</dbReference>
<evidence type="ECO:0000256" key="2">
    <source>
        <dbReference type="ARBA" id="ARBA00022692"/>
    </source>
</evidence>
<dbReference type="InterPro" id="IPR003593">
    <property type="entry name" value="AAA+_ATPase"/>
</dbReference>
<dbReference type="GO" id="GO:0090374">
    <property type="term" value="P:oligopeptide export from mitochondrion"/>
    <property type="evidence" value="ECO:0007669"/>
    <property type="project" value="TreeGrafter"/>
</dbReference>
<dbReference type="CDD" id="cd18576">
    <property type="entry name" value="ABC_6TM_bac_exporter_ABCB8_10_like"/>
    <property type="match status" value="1"/>
</dbReference>
<keyword evidence="6 7" id="KW-0472">Membrane</keyword>
<dbReference type="Pfam" id="PF00664">
    <property type="entry name" value="ABC_membrane"/>
    <property type="match status" value="1"/>
</dbReference>
<evidence type="ECO:0000256" key="7">
    <source>
        <dbReference type="SAM" id="Phobius"/>
    </source>
</evidence>
<dbReference type="InterPro" id="IPR017871">
    <property type="entry name" value="ABC_transporter-like_CS"/>
</dbReference>
<dbReference type="InterPro" id="IPR027417">
    <property type="entry name" value="P-loop_NTPase"/>
</dbReference>
<feature type="domain" description="ABC transmembrane type-1" evidence="9">
    <location>
        <begin position="32"/>
        <end position="315"/>
    </location>
</feature>
<dbReference type="SMART" id="SM00382">
    <property type="entry name" value="AAA"/>
    <property type="match status" value="1"/>
</dbReference>
<feature type="transmembrane region" description="Helical" evidence="7">
    <location>
        <begin position="293"/>
        <end position="313"/>
    </location>
</feature>
<dbReference type="InterPro" id="IPR003439">
    <property type="entry name" value="ABC_transporter-like_ATP-bd"/>
</dbReference>
<feature type="transmembrane region" description="Helical" evidence="7">
    <location>
        <begin position="172"/>
        <end position="191"/>
    </location>
</feature>
<evidence type="ECO:0000256" key="3">
    <source>
        <dbReference type="ARBA" id="ARBA00022741"/>
    </source>
</evidence>
<keyword evidence="3" id="KW-0547">Nucleotide-binding</keyword>
<gene>
    <name evidence="10" type="ORF">MNBD_ACTINO02-990</name>
</gene>
<feature type="transmembrane region" description="Helical" evidence="7">
    <location>
        <begin position="147"/>
        <end position="166"/>
    </location>
</feature>
<dbReference type="SUPFAM" id="SSF52540">
    <property type="entry name" value="P-loop containing nucleoside triphosphate hydrolases"/>
    <property type="match status" value="1"/>
</dbReference>
<evidence type="ECO:0000259" key="8">
    <source>
        <dbReference type="PROSITE" id="PS50893"/>
    </source>
</evidence>
<feature type="transmembrane region" description="Helical" evidence="7">
    <location>
        <begin position="72"/>
        <end position="92"/>
    </location>
</feature>
<comment type="subcellular location">
    <subcellularLocation>
        <location evidence="1">Membrane</location>
        <topology evidence="1">Multi-pass membrane protein</topology>
    </subcellularLocation>
</comment>
<dbReference type="GO" id="GO:0005524">
    <property type="term" value="F:ATP binding"/>
    <property type="evidence" value="ECO:0007669"/>
    <property type="project" value="UniProtKB-KW"/>
</dbReference>
<dbReference type="InterPro" id="IPR036640">
    <property type="entry name" value="ABC1_TM_sf"/>
</dbReference>
<dbReference type="FunFam" id="3.40.50.300:FF:000218">
    <property type="entry name" value="Multidrug ABC transporter ATP-binding protein"/>
    <property type="match status" value="1"/>
</dbReference>
<feature type="transmembrane region" description="Helical" evidence="7">
    <location>
        <begin position="30"/>
        <end position="52"/>
    </location>
</feature>
<name>A0A3B0TAZ8_9ZZZZ</name>
<dbReference type="PROSITE" id="PS00211">
    <property type="entry name" value="ABC_TRANSPORTER_1"/>
    <property type="match status" value="1"/>
</dbReference>
<dbReference type="PROSITE" id="PS50893">
    <property type="entry name" value="ABC_TRANSPORTER_2"/>
    <property type="match status" value="1"/>
</dbReference>
<accession>A0A3B0TAZ8</accession>
<evidence type="ECO:0000256" key="1">
    <source>
        <dbReference type="ARBA" id="ARBA00004141"/>
    </source>
</evidence>
<dbReference type="SUPFAM" id="SSF90123">
    <property type="entry name" value="ABC transporter transmembrane region"/>
    <property type="match status" value="1"/>
</dbReference>
<dbReference type="GO" id="GO:0005743">
    <property type="term" value="C:mitochondrial inner membrane"/>
    <property type="evidence" value="ECO:0007669"/>
    <property type="project" value="TreeGrafter"/>
</dbReference>
<keyword evidence="5 7" id="KW-1133">Transmembrane helix</keyword>
<evidence type="ECO:0000256" key="4">
    <source>
        <dbReference type="ARBA" id="ARBA00022840"/>
    </source>
</evidence>
<dbReference type="InterPro" id="IPR039421">
    <property type="entry name" value="Type_1_exporter"/>
</dbReference>
<dbReference type="AlphaFoldDB" id="A0A3B0TAZ8"/>
<feature type="domain" description="ABC transporter" evidence="8">
    <location>
        <begin position="349"/>
        <end position="584"/>
    </location>
</feature>
<dbReference type="GO" id="GO:0016887">
    <property type="term" value="F:ATP hydrolysis activity"/>
    <property type="evidence" value="ECO:0007669"/>
    <property type="project" value="InterPro"/>
</dbReference>
<evidence type="ECO:0000259" key="9">
    <source>
        <dbReference type="PROSITE" id="PS50929"/>
    </source>
</evidence>
<sequence>MDEATSEAPPARDFSQLRRLVAFVRPYRRYAILGGIGVLAASGLGLVFPAIMGDLVGNALDKTGSKSDIDRTALFLAGIFLARSLFMALRIFSLAALGEGVVADVRIATYRHLLTMPIRFFDENKTGEITSRLTSDIAVVQGTVSTALATAAAQIITLVGAVILIFRISGSLALSVMAFLPVAVLVARVIGVRLRDTSTQFQDQIAQANGSAEEALTAIRVVKWFTNTGPQESRYTDAVATSYGVAKSRARLRAAMIPFVTFVGFGTLAFVLWRGGRMVLDGQMDAGQLTAFLFYTLAIAGAIGTFTGLWGQLQEALGASKRIFELLDTPSETSDTGGTYVPESVEGFVKLDDVHFSYSDRDIDVLKGVTLEAEPGEVVALVGPSGAGKSTLVSLLPRFYSPTAGTITIDGTDIATWDLETLRSIMASVPQETQLFSGTIADNLRVGKSDATDDELQSACIAAHADEFIRSFPAGYDTIIGERGVKLSGGQRQRVAIARALLNDPRILILDEATSSLDSESEVVVQEALEVLMKGRTTFVIAHRLSTIRNADKLVVLHHGRIQQVGTHAELIEQGGLYADLYRLQFATQTLGEA</sequence>
<evidence type="ECO:0000256" key="5">
    <source>
        <dbReference type="ARBA" id="ARBA00022989"/>
    </source>
</evidence>
<dbReference type="Gene3D" id="3.40.50.300">
    <property type="entry name" value="P-loop containing nucleotide triphosphate hydrolases"/>
    <property type="match status" value="1"/>
</dbReference>
<evidence type="ECO:0000313" key="10">
    <source>
        <dbReference type="EMBL" id="VAW09259.1"/>
    </source>
</evidence>
<feature type="transmembrane region" description="Helical" evidence="7">
    <location>
        <begin position="254"/>
        <end position="273"/>
    </location>
</feature>
<evidence type="ECO:0000256" key="6">
    <source>
        <dbReference type="ARBA" id="ARBA00023136"/>
    </source>
</evidence>
<dbReference type="GO" id="GO:0015421">
    <property type="term" value="F:ABC-type oligopeptide transporter activity"/>
    <property type="evidence" value="ECO:0007669"/>
    <property type="project" value="TreeGrafter"/>
</dbReference>
<organism evidence="10">
    <name type="scientific">hydrothermal vent metagenome</name>
    <dbReference type="NCBI Taxonomy" id="652676"/>
    <lineage>
        <taxon>unclassified sequences</taxon>
        <taxon>metagenomes</taxon>
        <taxon>ecological metagenomes</taxon>
    </lineage>
</organism>